<evidence type="ECO:0000256" key="1">
    <source>
        <dbReference type="SAM" id="SignalP"/>
    </source>
</evidence>
<dbReference type="PROSITE" id="PS51257">
    <property type="entry name" value="PROKAR_LIPOPROTEIN"/>
    <property type="match status" value="1"/>
</dbReference>
<name>A0A1I1X5I8_9BACL</name>
<evidence type="ECO:0000313" key="2">
    <source>
        <dbReference type="EMBL" id="SFE02627.1"/>
    </source>
</evidence>
<reference evidence="3" key="1">
    <citation type="submission" date="2016-10" db="EMBL/GenBank/DDBJ databases">
        <authorList>
            <person name="Varghese N."/>
            <person name="Submissions S."/>
        </authorList>
    </citation>
    <scope>NUCLEOTIDE SEQUENCE [LARGE SCALE GENOMIC DNA]</scope>
    <source>
        <strain evidence="3">CGMCC 1.10784</strain>
    </source>
</reference>
<dbReference type="AlphaFoldDB" id="A0A1I1X5I8"/>
<keyword evidence="1" id="KW-0732">Signal</keyword>
<dbReference type="InterPro" id="IPR015943">
    <property type="entry name" value="WD40/YVTN_repeat-like_dom_sf"/>
</dbReference>
<evidence type="ECO:0008006" key="4">
    <source>
        <dbReference type="Google" id="ProtNLM"/>
    </source>
</evidence>
<keyword evidence="3" id="KW-1185">Reference proteome</keyword>
<organism evidence="2 3">
    <name type="scientific">Paenibacillus catalpae</name>
    <dbReference type="NCBI Taxonomy" id="1045775"/>
    <lineage>
        <taxon>Bacteria</taxon>
        <taxon>Bacillati</taxon>
        <taxon>Bacillota</taxon>
        <taxon>Bacilli</taxon>
        <taxon>Bacillales</taxon>
        <taxon>Paenibacillaceae</taxon>
        <taxon>Paenibacillus</taxon>
    </lineage>
</organism>
<feature type="signal peptide" evidence="1">
    <location>
        <begin position="1"/>
        <end position="18"/>
    </location>
</feature>
<proteinExistence type="predicted"/>
<dbReference type="SUPFAM" id="SSF110296">
    <property type="entry name" value="Oligoxyloglucan reducing end-specific cellobiohydrolase"/>
    <property type="match status" value="1"/>
</dbReference>
<dbReference type="InterPro" id="IPR054817">
    <property type="entry name" value="Glycosyl_F510_1955-like"/>
</dbReference>
<sequence length="292" mass="31592">MKKSLVLCMIVVSLLLLAGCSSGKSMTLMHIHGLGYSSDGKQILIPAHDGLVSYENGKWNHGAGEKRDYMGFNAVDTGYYSSGHPAEGSREKNPLGIVKSSDDGKTIEMLDLYGVEDFHGMAVGYKTHAIYVFNPSLNPKMSSVGLYYSLDDAKTWTKSNMGGVNGEVLAVAAHPNDPAIVALVTKEGLYLSKDSGNHFEKAPVTFQVTGISFDMAGQLMIGGQKELIIENANPSMPKLDQDDAVQYLVQSPTNDKEIVVATYKKNVFISNDKGATWTQIVNEGSTITKQND</sequence>
<accession>A0A1I1X5I8</accession>
<protein>
    <recommendedName>
        <fullName evidence="4">Sortilin, neurotensin receptor 3</fullName>
    </recommendedName>
</protein>
<dbReference type="EMBL" id="FOMT01000002">
    <property type="protein sequence ID" value="SFE02627.1"/>
    <property type="molecule type" value="Genomic_DNA"/>
</dbReference>
<dbReference type="Proteomes" id="UP000198855">
    <property type="component" value="Unassembled WGS sequence"/>
</dbReference>
<dbReference type="OrthoDB" id="9764804at2"/>
<dbReference type="NCBIfam" id="NF045728">
    <property type="entry name" value="glycosyl_F510_1955"/>
    <property type="match status" value="1"/>
</dbReference>
<evidence type="ECO:0000313" key="3">
    <source>
        <dbReference type="Proteomes" id="UP000198855"/>
    </source>
</evidence>
<dbReference type="RefSeq" id="WP_091184182.1">
    <property type="nucleotide sequence ID" value="NZ_FOMT01000002.1"/>
</dbReference>
<dbReference type="CDD" id="cd15482">
    <property type="entry name" value="Sialidase_non-viral"/>
    <property type="match status" value="1"/>
</dbReference>
<feature type="chain" id="PRO_5038465210" description="Sortilin, neurotensin receptor 3" evidence="1">
    <location>
        <begin position="19"/>
        <end position="292"/>
    </location>
</feature>
<dbReference type="Gene3D" id="2.130.10.10">
    <property type="entry name" value="YVTN repeat-like/Quinoprotein amine dehydrogenase"/>
    <property type="match status" value="2"/>
</dbReference>
<gene>
    <name evidence="2" type="ORF">SAMN05216378_2019</name>
</gene>
<dbReference type="STRING" id="1045775.SAMN05216378_2019"/>